<evidence type="ECO:0000313" key="2">
    <source>
        <dbReference type="Proteomes" id="UP000190037"/>
    </source>
</evidence>
<sequence length="152" mass="15939">MRITANRLNSPPPLFTVNQAAAQSIAAATWVAITWPTPAVDTYVGWNIGAPTRYTAQLTGWYTICGAIAWAVNGTGARGVFLYKNGAPVLGHGAFCAPTPAQVTVATTPTRDLYLNAGDYVDLRGSQASGGPLNTVVTSDVTSGLSMRWTHA</sequence>
<proteinExistence type="predicted"/>
<protein>
    <submittedName>
        <fullName evidence="1">Uncharacterized protein</fullName>
    </submittedName>
</protein>
<dbReference type="AlphaFoldDB" id="A0A1T3NYI4"/>
<comment type="caution">
    <text evidence="1">The sequence shown here is derived from an EMBL/GenBank/DDBJ whole genome shotgun (WGS) entry which is preliminary data.</text>
</comment>
<accession>A0A1T3NYI4</accession>
<gene>
    <name evidence="1" type="ORF">B4N89_13445</name>
</gene>
<organism evidence="1 2">
    <name type="scientific">Embleya scabrispora</name>
    <dbReference type="NCBI Taxonomy" id="159449"/>
    <lineage>
        <taxon>Bacteria</taxon>
        <taxon>Bacillati</taxon>
        <taxon>Actinomycetota</taxon>
        <taxon>Actinomycetes</taxon>
        <taxon>Kitasatosporales</taxon>
        <taxon>Streptomycetaceae</taxon>
        <taxon>Embleya</taxon>
    </lineage>
</organism>
<evidence type="ECO:0000313" key="1">
    <source>
        <dbReference type="EMBL" id="OPC81805.1"/>
    </source>
</evidence>
<dbReference type="STRING" id="159449.B4N89_13445"/>
<name>A0A1T3NYI4_9ACTN</name>
<dbReference type="Proteomes" id="UP000190037">
    <property type="component" value="Unassembled WGS sequence"/>
</dbReference>
<reference evidence="1 2" key="1">
    <citation type="submission" date="2017-03" db="EMBL/GenBank/DDBJ databases">
        <title>Draft genome sequence of Streptomyces scabrisporus NF3, endophyte isolated from Amphipterygium adstringens.</title>
        <authorList>
            <person name="Vazquez M."/>
            <person name="Ceapa C.D."/>
            <person name="Rodriguez Luna D."/>
            <person name="Sanchez Esquivel S."/>
        </authorList>
    </citation>
    <scope>NUCLEOTIDE SEQUENCE [LARGE SCALE GENOMIC DNA]</scope>
    <source>
        <strain evidence="1 2">NF3</strain>
    </source>
</reference>
<keyword evidence="2" id="KW-1185">Reference proteome</keyword>
<dbReference type="Gene3D" id="2.60.120.40">
    <property type="match status" value="1"/>
</dbReference>
<dbReference type="InterPro" id="IPR008983">
    <property type="entry name" value="Tumour_necrosis_fac-like_dom"/>
</dbReference>
<dbReference type="EMBL" id="MWQN01000001">
    <property type="protein sequence ID" value="OPC81805.1"/>
    <property type="molecule type" value="Genomic_DNA"/>
</dbReference>